<gene>
    <name evidence="2" type="primary">fpoD2</name>
    <name evidence="2" type="ORF">Mpt1_c12630</name>
</gene>
<dbReference type="RefSeq" id="WP_052399321.1">
    <property type="nucleotide sequence ID" value="NZ_CP010070.1"/>
</dbReference>
<dbReference type="PANTHER" id="PTHR11993">
    <property type="entry name" value="NADH-UBIQUINONE OXIDOREDUCTASE 49 KDA SUBUNIT"/>
    <property type="match status" value="1"/>
</dbReference>
<accession>A0A0A7LDB2</accession>
<name>A0A0A7LDB2_9ARCH</name>
<dbReference type="InterPro" id="IPR001135">
    <property type="entry name" value="NADH_Q_OxRdtase_suD"/>
</dbReference>
<dbReference type="HAMAP" id="MF_01358">
    <property type="entry name" value="NDH1_NuoD"/>
    <property type="match status" value="1"/>
</dbReference>
<evidence type="ECO:0000313" key="3">
    <source>
        <dbReference type="Proteomes" id="UP000030787"/>
    </source>
</evidence>
<dbReference type="EC" id="1.12.98.3" evidence="2"/>
<dbReference type="Pfam" id="PF00346">
    <property type="entry name" value="Complex1_49kDa"/>
    <property type="match status" value="2"/>
</dbReference>
<proteinExistence type="inferred from homology"/>
<dbReference type="InterPro" id="IPR029014">
    <property type="entry name" value="NiFe-Hase_large"/>
</dbReference>
<dbReference type="HOGENOM" id="CLU_015134_1_2_2"/>
<reference evidence="2 3" key="1">
    <citation type="journal article" date="2014" name="Appl. Environ. Microbiol.">
        <title>Comparative Genome Analysis of 'Candidatus Methanoplasma termitum' Indicates a New Mode of Energy Metabolism in the Seventh Order of Methanogens.</title>
        <authorList>
            <person name="Lang K."/>
            <person name="Schuldes J."/>
            <person name="Klingl A."/>
            <person name="Poehlein A."/>
            <person name="Daniel R."/>
            <person name="Brune A."/>
        </authorList>
    </citation>
    <scope>NUCLEOTIDE SEQUENCE [LARGE SCALE GENOMIC DNA]</scope>
    <source>
        <strain evidence="3">Mpt1</strain>
    </source>
</reference>
<evidence type="ECO:0000259" key="1">
    <source>
        <dbReference type="Pfam" id="PF00346"/>
    </source>
</evidence>
<dbReference type="InterPro" id="IPR022885">
    <property type="entry name" value="NDH1_su_D/H"/>
</dbReference>
<feature type="domain" description="NADH-quinone oxidoreductase subunit D" evidence="1">
    <location>
        <begin position="134"/>
        <end position="294"/>
    </location>
</feature>
<dbReference type="GO" id="GO:0048038">
    <property type="term" value="F:quinone binding"/>
    <property type="evidence" value="ECO:0007669"/>
    <property type="project" value="InterPro"/>
</dbReference>
<dbReference type="GO" id="GO:0051287">
    <property type="term" value="F:NAD binding"/>
    <property type="evidence" value="ECO:0007669"/>
    <property type="project" value="InterPro"/>
</dbReference>
<keyword evidence="3" id="KW-1185">Reference proteome</keyword>
<feature type="domain" description="NADH-quinone oxidoreductase subunit D" evidence="1">
    <location>
        <begin position="308"/>
        <end position="381"/>
    </location>
</feature>
<sequence length="381" mass="43458">MMENDYIGGKCERSSMHTDKMWVIMGPQHPFSHGLWTLKAQLDGEIVADAEPIIGYLHRGWEKECENRTYPKIIPMADRLCYAASMTYTHLYCMTVEKALGIDIPEKAKYIRIIGDEICRIQSHLMWLAAVGTDLGNLTVFLWAMREREFFMDLNMRLCGARMTTNFPRIGGVRNDADEEFDMYSRRCIKRFEKAMWDIIGLIDDSSVFVSRMKGTGVLTREHCANLGITGPAMRGTGVDFDIRRDDPYDNYDKIDFEVPVLKAGDSYARYMVRIEEMFQSCKIILQALDKVKALGKNAPYRLKVPSKVPAGRSFMRLEDPRGESMMYLVSDGSDKPYRLKVRSPIFVNVSAAKPLVQGSRIADVPVIMAMIDMCLGETDR</sequence>
<dbReference type="Gene3D" id="1.10.645.10">
    <property type="entry name" value="Cytochrome-c3 Hydrogenase, chain B"/>
    <property type="match status" value="1"/>
</dbReference>
<organism evidence="2 3">
    <name type="scientific">Candidatus Methanoplasma termitum</name>
    <dbReference type="NCBI Taxonomy" id="1577791"/>
    <lineage>
        <taxon>Archaea</taxon>
        <taxon>Methanobacteriati</taxon>
        <taxon>Thermoplasmatota</taxon>
        <taxon>Thermoplasmata</taxon>
        <taxon>Methanomassiliicoccales</taxon>
        <taxon>Methanomassiliicoccaceae</taxon>
        <taxon>Candidatus Methanoplasma</taxon>
    </lineage>
</organism>
<dbReference type="GeneID" id="24818924"/>
<dbReference type="AlphaFoldDB" id="A0A0A7LDB2"/>
<protein>
    <submittedName>
        <fullName evidence="2">FpoD2 protein</fullName>
        <ecNumber evidence="2">1.12.98.3</ecNumber>
    </submittedName>
</protein>
<keyword evidence="2" id="KW-0560">Oxidoreductase</keyword>
<dbReference type="Proteomes" id="UP000030787">
    <property type="component" value="Chromosome"/>
</dbReference>
<evidence type="ECO:0000313" key="2">
    <source>
        <dbReference type="EMBL" id="AIZ57125.1"/>
    </source>
</evidence>
<dbReference type="PANTHER" id="PTHR11993:SF10">
    <property type="entry name" value="NADH DEHYDROGENASE [UBIQUINONE] IRON-SULFUR PROTEIN 2, MITOCHONDRIAL"/>
    <property type="match status" value="1"/>
</dbReference>
<dbReference type="STRING" id="1577791.Mpt1_c12630"/>
<dbReference type="KEGG" id="mear:Mpt1_c12630"/>
<dbReference type="SUPFAM" id="SSF56762">
    <property type="entry name" value="HydB/Nqo4-like"/>
    <property type="match status" value="1"/>
</dbReference>
<dbReference type="OrthoDB" id="43567at2157"/>
<dbReference type="GO" id="GO:0016651">
    <property type="term" value="F:oxidoreductase activity, acting on NAD(P)H"/>
    <property type="evidence" value="ECO:0007669"/>
    <property type="project" value="InterPro"/>
</dbReference>
<dbReference type="GO" id="GO:0051911">
    <property type="term" value="F:Methanosarcina-phenazine hydrogenase activity"/>
    <property type="evidence" value="ECO:0007669"/>
    <property type="project" value="UniProtKB-EC"/>
</dbReference>
<dbReference type="EMBL" id="CP010070">
    <property type="protein sequence ID" value="AIZ57125.1"/>
    <property type="molecule type" value="Genomic_DNA"/>
</dbReference>